<protein>
    <submittedName>
        <fullName evidence="8">Coenzyme A disulfide reductase</fullName>
        <ecNumber evidence="8">1.8.1.14</ecNumber>
    </submittedName>
</protein>
<gene>
    <name evidence="8" type="primary">cdr</name>
    <name evidence="8" type="ORF">Q31a_63680</name>
</gene>
<keyword evidence="4" id="KW-0274">FAD</keyword>
<comment type="cofactor">
    <cofactor evidence="1">
        <name>FAD</name>
        <dbReference type="ChEBI" id="CHEBI:57692"/>
    </cofactor>
</comment>
<evidence type="ECO:0000256" key="1">
    <source>
        <dbReference type="ARBA" id="ARBA00001974"/>
    </source>
</evidence>
<feature type="domain" description="Rhodanese" evidence="7">
    <location>
        <begin position="469"/>
        <end position="554"/>
    </location>
</feature>
<dbReference type="Proteomes" id="UP000318017">
    <property type="component" value="Chromosome"/>
</dbReference>
<comment type="similarity">
    <text evidence="2">Belongs to the class-III pyridine nucleotide-disulfide oxidoreductase family.</text>
</comment>
<reference evidence="8 9" key="1">
    <citation type="submission" date="2019-02" db="EMBL/GenBank/DDBJ databases">
        <title>Deep-cultivation of Planctomycetes and their phenomic and genomic characterization uncovers novel biology.</title>
        <authorList>
            <person name="Wiegand S."/>
            <person name="Jogler M."/>
            <person name="Boedeker C."/>
            <person name="Pinto D."/>
            <person name="Vollmers J."/>
            <person name="Rivas-Marin E."/>
            <person name="Kohn T."/>
            <person name="Peeters S.H."/>
            <person name="Heuer A."/>
            <person name="Rast P."/>
            <person name="Oberbeckmann S."/>
            <person name="Bunk B."/>
            <person name="Jeske O."/>
            <person name="Meyerdierks A."/>
            <person name="Storesund J.E."/>
            <person name="Kallscheuer N."/>
            <person name="Luecker S."/>
            <person name="Lage O.M."/>
            <person name="Pohl T."/>
            <person name="Merkel B.J."/>
            <person name="Hornburger P."/>
            <person name="Mueller R.-W."/>
            <person name="Bruemmer F."/>
            <person name="Labrenz M."/>
            <person name="Spormann A.M."/>
            <person name="Op den Camp H."/>
            <person name="Overmann J."/>
            <person name="Amann R."/>
            <person name="Jetten M.S.M."/>
            <person name="Mascher T."/>
            <person name="Medema M.H."/>
            <person name="Devos D.P."/>
            <person name="Kaster A.-K."/>
            <person name="Ovreas L."/>
            <person name="Rohde M."/>
            <person name="Galperin M.Y."/>
            <person name="Jogler C."/>
        </authorList>
    </citation>
    <scope>NUCLEOTIDE SEQUENCE [LARGE SCALE GENOMIC DNA]</scope>
    <source>
        <strain evidence="8 9">Q31a</strain>
    </source>
</reference>
<dbReference type="InterPro" id="IPR004099">
    <property type="entry name" value="Pyr_nucl-diS_OxRdtase_dimer"/>
</dbReference>
<dbReference type="PANTHER" id="PTHR43429:SF1">
    <property type="entry name" value="NAD(P)H SULFUR OXIDOREDUCTASE (COA-DEPENDENT)"/>
    <property type="match status" value="1"/>
</dbReference>
<dbReference type="Pfam" id="PF02852">
    <property type="entry name" value="Pyr_redox_dim"/>
    <property type="match status" value="1"/>
</dbReference>
<evidence type="ECO:0000256" key="4">
    <source>
        <dbReference type="ARBA" id="ARBA00022827"/>
    </source>
</evidence>
<keyword evidence="6" id="KW-0676">Redox-active center</keyword>
<dbReference type="InterPro" id="IPR023753">
    <property type="entry name" value="FAD/NAD-binding_dom"/>
</dbReference>
<dbReference type="EMBL" id="CP036298">
    <property type="protein sequence ID" value="QDV27975.1"/>
    <property type="molecule type" value="Genomic_DNA"/>
</dbReference>
<evidence type="ECO:0000256" key="5">
    <source>
        <dbReference type="ARBA" id="ARBA00023002"/>
    </source>
</evidence>
<accession>A0A518GHA2</accession>
<dbReference type="AlphaFoldDB" id="A0A518GHA2"/>
<dbReference type="SMART" id="SM00450">
    <property type="entry name" value="RHOD"/>
    <property type="match status" value="1"/>
</dbReference>
<keyword evidence="5 8" id="KW-0560">Oxidoreductase</keyword>
<dbReference type="OrthoDB" id="9802028at2"/>
<organism evidence="8 9">
    <name type="scientific">Aureliella helgolandensis</name>
    <dbReference type="NCBI Taxonomy" id="2527968"/>
    <lineage>
        <taxon>Bacteria</taxon>
        <taxon>Pseudomonadati</taxon>
        <taxon>Planctomycetota</taxon>
        <taxon>Planctomycetia</taxon>
        <taxon>Pirellulales</taxon>
        <taxon>Pirellulaceae</taxon>
        <taxon>Aureliella</taxon>
    </lineage>
</organism>
<dbReference type="PROSITE" id="PS50206">
    <property type="entry name" value="RHODANESE_3"/>
    <property type="match status" value="1"/>
</dbReference>
<dbReference type="InterPro" id="IPR001763">
    <property type="entry name" value="Rhodanese-like_dom"/>
</dbReference>
<evidence type="ECO:0000313" key="9">
    <source>
        <dbReference type="Proteomes" id="UP000318017"/>
    </source>
</evidence>
<dbReference type="SUPFAM" id="SSF55424">
    <property type="entry name" value="FAD/NAD-linked reductases, dimerisation (C-terminal) domain"/>
    <property type="match status" value="1"/>
</dbReference>
<dbReference type="InterPro" id="IPR050260">
    <property type="entry name" value="FAD-bd_OxRdtase"/>
</dbReference>
<dbReference type="PRINTS" id="PR00368">
    <property type="entry name" value="FADPNR"/>
</dbReference>
<dbReference type="InterPro" id="IPR016156">
    <property type="entry name" value="FAD/NAD-linked_Rdtase_dimer_sf"/>
</dbReference>
<dbReference type="PANTHER" id="PTHR43429">
    <property type="entry name" value="PYRIDINE NUCLEOTIDE-DISULFIDE OXIDOREDUCTASE DOMAIN-CONTAINING"/>
    <property type="match status" value="1"/>
</dbReference>
<dbReference type="EC" id="1.8.1.14" evidence="8"/>
<dbReference type="SUPFAM" id="SSF51905">
    <property type="entry name" value="FAD/NAD(P)-binding domain"/>
    <property type="match status" value="1"/>
</dbReference>
<dbReference type="Gene3D" id="3.40.250.10">
    <property type="entry name" value="Rhodanese-like domain"/>
    <property type="match status" value="1"/>
</dbReference>
<evidence type="ECO:0000259" key="7">
    <source>
        <dbReference type="PROSITE" id="PS50206"/>
    </source>
</evidence>
<dbReference type="Gene3D" id="3.50.50.60">
    <property type="entry name" value="FAD/NAD(P)-binding domain"/>
    <property type="match status" value="2"/>
</dbReference>
<keyword evidence="9" id="KW-1185">Reference proteome</keyword>
<keyword evidence="3" id="KW-0285">Flavoprotein</keyword>
<name>A0A518GHA2_9BACT</name>
<dbReference type="InterPro" id="IPR036873">
    <property type="entry name" value="Rhodanese-like_dom_sf"/>
</dbReference>
<evidence type="ECO:0000313" key="8">
    <source>
        <dbReference type="EMBL" id="QDV27975.1"/>
    </source>
</evidence>
<dbReference type="RefSeq" id="WP_145086205.1">
    <property type="nucleotide sequence ID" value="NZ_CP036298.1"/>
</dbReference>
<dbReference type="SUPFAM" id="SSF52821">
    <property type="entry name" value="Rhodanese/Cell cycle control phosphatase"/>
    <property type="match status" value="1"/>
</dbReference>
<dbReference type="KEGG" id="ahel:Q31a_63680"/>
<sequence length="556" mass="59921">MQNPTSTPLRIVIIGGVAGGASAATRARRCNANAEITILEKGPAVSFANCGLPYHLGGEIEDREKLIVATPELFWDRFRIRVRTGHEVTKIDREAATVTGKNSTQEEFKVPYDRLILATGSEPIRPEFCNIQADNVFQLWTLDDMDRILAYMKKRPCKKATVIGGGFIGLEVVEQLQHRQISIALIEKLPQVLGPLDWEMAKLIELELEKQKVQLHLGATVESLLTSNQRVTAVKLTNGSSVTSDLVIVGAGVRPRTALAESAGLSLGEQGGVRINEFCQTDDPNIYAVGDMVEYHHGTLDRNLRVPLAGPANRAGRVAGTHAATGHAQPLGSVQGTAIVRVFGLAAGATGINERMCGQFDIDCRTATIQAPHHANYFPGARSLTIKLIYRATDGKVLGAQAVGAEGVDKRIDVIATLLNFHGTVYDLAQLDLAYAPPFGSAKDPIHMAAFAAQNDLEKAPALLPFNADLAGLQVVDVRNNAELAKLPLDGAIHIPVDELAERWQELDPTLPTVTVCHSGKRAHVAACWLNGKGFQQPVLNLNGGMSIRKLSTTLP</sequence>
<dbReference type="GO" id="GO:0050451">
    <property type="term" value="F:CoA-disulfide reductase (NADPH) activity"/>
    <property type="evidence" value="ECO:0007669"/>
    <property type="project" value="UniProtKB-EC"/>
</dbReference>
<proteinExistence type="inferred from homology"/>
<dbReference type="InterPro" id="IPR036188">
    <property type="entry name" value="FAD/NAD-bd_sf"/>
</dbReference>
<dbReference type="Pfam" id="PF07992">
    <property type="entry name" value="Pyr_redox_2"/>
    <property type="match status" value="1"/>
</dbReference>
<dbReference type="Pfam" id="PF00581">
    <property type="entry name" value="Rhodanese"/>
    <property type="match status" value="1"/>
</dbReference>
<evidence type="ECO:0000256" key="6">
    <source>
        <dbReference type="ARBA" id="ARBA00023284"/>
    </source>
</evidence>
<evidence type="ECO:0000256" key="2">
    <source>
        <dbReference type="ARBA" id="ARBA00009130"/>
    </source>
</evidence>
<dbReference type="PRINTS" id="PR00411">
    <property type="entry name" value="PNDRDTASEI"/>
</dbReference>
<evidence type="ECO:0000256" key="3">
    <source>
        <dbReference type="ARBA" id="ARBA00022630"/>
    </source>
</evidence>